<accession>A0ACC1MW86</accession>
<protein>
    <submittedName>
        <fullName evidence="1">Uncharacterized protein</fullName>
    </submittedName>
</protein>
<dbReference type="EMBL" id="JANJQO010001408">
    <property type="protein sequence ID" value="KAJ2971095.1"/>
    <property type="molecule type" value="Genomic_DNA"/>
</dbReference>
<reference evidence="1" key="1">
    <citation type="submission" date="2022-08" db="EMBL/GenBank/DDBJ databases">
        <title>Genome Sequence of Lecanicillium fungicola.</title>
        <authorList>
            <person name="Buettner E."/>
        </authorList>
    </citation>
    <scope>NUCLEOTIDE SEQUENCE</scope>
    <source>
        <strain evidence="1">Babe33</strain>
    </source>
</reference>
<organism evidence="1 2">
    <name type="scientific">Zarea fungicola</name>
    <dbReference type="NCBI Taxonomy" id="93591"/>
    <lineage>
        <taxon>Eukaryota</taxon>
        <taxon>Fungi</taxon>
        <taxon>Dikarya</taxon>
        <taxon>Ascomycota</taxon>
        <taxon>Pezizomycotina</taxon>
        <taxon>Sordariomycetes</taxon>
        <taxon>Hypocreomycetidae</taxon>
        <taxon>Hypocreales</taxon>
        <taxon>Cordycipitaceae</taxon>
        <taxon>Zarea</taxon>
    </lineage>
</organism>
<evidence type="ECO:0000313" key="1">
    <source>
        <dbReference type="EMBL" id="KAJ2971095.1"/>
    </source>
</evidence>
<comment type="caution">
    <text evidence="1">The sequence shown here is derived from an EMBL/GenBank/DDBJ whole genome shotgun (WGS) entry which is preliminary data.</text>
</comment>
<gene>
    <name evidence="1" type="ORF">NQ176_g7862</name>
</gene>
<proteinExistence type="predicted"/>
<dbReference type="Proteomes" id="UP001143910">
    <property type="component" value="Unassembled WGS sequence"/>
</dbReference>
<name>A0ACC1MW86_9HYPO</name>
<keyword evidence="2" id="KW-1185">Reference proteome</keyword>
<evidence type="ECO:0000313" key="2">
    <source>
        <dbReference type="Proteomes" id="UP001143910"/>
    </source>
</evidence>
<sequence>MARGSVSQPLLPPSAPASDERTHLLLGKHTPSSHAPEPSSTSDSMPPQPSPAADYGAVQHGSDVEAAKHHSDDEAREVGPDGVESETSSVHMQEGVRQVEAITTVWSKQTMVIVFVLLYLVSFIDTLLQSVQGALSPYITSSLNSHGLLGVTDILATILGGVCNLAIAKVIDIWGRAEGFAVMILFIILGMIMKAACINIEMYTAANTIYWVGHIGMQYVIQIMYADMSTLRNRIILFGLLSLPNIAATFGGPKIADLFYTHSNFRWAFGAFCIILPVFAAPVVAIFILSKRKAKAEGKLPDRVKTRSVLESVKYYVVEFDVVGMFLTIFGWSLLLLPFNLVNTAPHGWKTGYIIAMIVLGVVLLALFVIWERYFATVQYFPFKYLKDRTILGACLLYGFMFLSIFTWDTYYYSYLMVVNSLSIVNASYTLNAFSLMSSFISPLTGVLIRYVGYFKWPSIAMTPFAVLGTALLIYFRHPSSHVGYLVMCQLFNGLYSGVWAMTAQLAIMASVSHQEIAVAIALFGLFGSIGAAVGQAIAGALWTNVLPSQLFKNLPDELKNQTIAIYSDITVQLSYPVGTPARDAIIASYGHVQRLMVIAGCAFLPVCIACLFMWKNINVNTVDAKNRRKQANVF</sequence>